<evidence type="ECO:0000313" key="7">
    <source>
        <dbReference type="Ensembl" id="ENSFHEP00000007087.1"/>
    </source>
</evidence>
<dbReference type="Proteomes" id="UP000265000">
    <property type="component" value="Unplaced"/>
</dbReference>
<proteinExistence type="inferred from homology"/>
<evidence type="ECO:0000256" key="6">
    <source>
        <dbReference type="SAM" id="MobiDB-lite"/>
    </source>
</evidence>
<evidence type="ECO:0000256" key="1">
    <source>
        <dbReference type="ARBA" id="ARBA00004308"/>
    </source>
</evidence>
<evidence type="ECO:0000256" key="3">
    <source>
        <dbReference type="ARBA" id="ARBA00007691"/>
    </source>
</evidence>
<evidence type="ECO:0000313" key="8">
    <source>
        <dbReference type="Proteomes" id="UP000265000"/>
    </source>
</evidence>
<feature type="region of interest" description="Disordered" evidence="6">
    <location>
        <begin position="1"/>
        <end position="274"/>
    </location>
</feature>
<feature type="compositionally biased region" description="Basic residues" evidence="6">
    <location>
        <begin position="203"/>
        <end position="215"/>
    </location>
</feature>
<name>A0A3Q2P4S8_FUNHE</name>
<dbReference type="GO" id="GO:0005794">
    <property type="term" value="C:Golgi apparatus"/>
    <property type="evidence" value="ECO:0007669"/>
    <property type="project" value="UniProtKB-SubCell"/>
</dbReference>
<organism evidence="7 8">
    <name type="scientific">Fundulus heteroclitus</name>
    <name type="common">Killifish</name>
    <name type="synonym">Mummichog</name>
    <dbReference type="NCBI Taxonomy" id="8078"/>
    <lineage>
        <taxon>Eukaryota</taxon>
        <taxon>Metazoa</taxon>
        <taxon>Chordata</taxon>
        <taxon>Craniata</taxon>
        <taxon>Vertebrata</taxon>
        <taxon>Euteleostomi</taxon>
        <taxon>Actinopterygii</taxon>
        <taxon>Neopterygii</taxon>
        <taxon>Teleostei</taxon>
        <taxon>Neoteleostei</taxon>
        <taxon>Acanthomorphata</taxon>
        <taxon>Ovalentaria</taxon>
        <taxon>Atherinomorphae</taxon>
        <taxon>Cyprinodontiformes</taxon>
        <taxon>Fundulidae</taxon>
        <taxon>Fundulus</taxon>
    </lineage>
</organism>
<dbReference type="Pfam" id="PF15051">
    <property type="entry name" value="FAM198"/>
    <property type="match status" value="1"/>
</dbReference>
<accession>A0A3Q2P4S8</accession>
<comment type="similarity">
    <text evidence="3">Belongs to the GASK family.</text>
</comment>
<evidence type="ECO:0000256" key="4">
    <source>
        <dbReference type="ARBA" id="ARBA00023034"/>
    </source>
</evidence>
<keyword evidence="8" id="KW-1185">Reference proteome</keyword>
<keyword evidence="5" id="KW-0472">Membrane</keyword>
<sequence length="610" mass="69173">MAVTLPLPLPPAHIDRRSSRGLSSAEEFKPRSRVVEPAAVGGFQQPNPHIRSRTWRHGSGKETSTRSALRQRAGRDVKNRVKARGDADIHKKKQRSQGIASRRRGTADIFLEASHQRSPLSDLTGNNTERQQRSEPSSHAAGVKHTVQKHERDKGAVPTGERKPSPAHTIKKGRRSARTEAGRHLNQAADRQMKGSQTSAKQNQHHRTLGRHKSPKPPGKAVRVGKEEKASSDLTKDHHFSKDAPEVKEHPVSPDGRKAPSQLEATSHKDDDRNWCQSFGEHNFSDDDQRRIRVGGDLQHLPWLSRDDIEKMQLLTGGEVVSKTRVPAHGQVLQVALDPPSHHQRCQRGLCSLIKRPEDWFEVFAFHLDRVLGLNRSLPAVLRTFHNNILPYRYIDGNPRPVVWWDPDIQHLDDRDSDQNSVPLGWVQYQKLLRARCGNQTGLSTEPCVGVLHAEWGRLALFDFLLQVNDRLDRNCCGFTPDPTELCVENQLHSKCGNSKDLQLVHILVRKTNPSRLVFIDNSGRPQQSSDNLNFRLLEGIDEFPEKAISVLQSGCLEHLLLRSLYTDKEFWDSYGGHTGLRPLVHLVEKRGHYLLQHIRDKRLLLRRDL</sequence>
<evidence type="ECO:0000256" key="2">
    <source>
        <dbReference type="ARBA" id="ARBA00004555"/>
    </source>
</evidence>
<feature type="compositionally biased region" description="Basic and acidic residues" evidence="6">
    <location>
        <begin position="73"/>
        <end position="89"/>
    </location>
</feature>
<comment type="subcellular location">
    <subcellularLocation>
        <location evidence="1">Endomembrane system</location>
    </subcellularLocation>
    <subcellularLocation>
        <location evidence="2">Golgi apparatus</location>
    </subcellularLocation>
</comment>
<evidence type="ECO:0000256" key="5">
    <source>
        <dbReference type="ARBA" id="ARBA00023136"/>
    </source>
</evidence>
<feature type="compositionally biased region" description="Polar residues" evidence="6">
    <location>
        <begin position="116"/>
        <end position="137"/>
    </location>
</feature>
<dbReference type="GeneTree" id="ENSGT00420000029769"/>
<feature type="compositionally biased region" description="Basic and acidic residues" evidence="6">
    <location>
        <begin position="148"/>
        <end position="164"/>
    </location>
</feature>
<feature type="compositionally biased region" description="Basic and acidic residues" evidence="6">
    <location>
        <begin position="224"/>
        <end position="258"/>
    </location>
</feature>
<dbReference type="PANTHER" id="PTHR15905">
    <property type="entry name" value="GOLGI-ASSOCIATED KINASE 1B-RELATED"/>
    <property type="match status" value="1"/>
</dbReference>
<dbReference type="AlphaFoldDB" id="A0A3Q2P4S8"/>
<dbReference type="InterPro" id="IPR029207">
    <property type="entry name" value="FAM198"/>
</dbReference>
<keyword evidence="4" id="KW-0333">Golgi apparatus</keyword>
<protein>
    <submittedName>
        <fullName evidence="7">Golgi associated kinase 1A</fullName>
    </submittedName>
</protein>
<reference evidence="7" key="1">
    <citation type="submission" date="2025-08" db="UniProtKB">
        <authorList>
            <consortium name="Ensembl"/>
        </authorList>
    </citation>
    <scope>IDENTIFICATION</scope>
</reference>
<dbReference type="STRING" id="8078.ENSFHEP00000007087"/>
<dbReference type="PANTHER" id="PTHR15905:SF5">
    <property type="entry name" value="GOLGI-ASSOCIATED KINASE 1A"/>
    <property type="match status" value="1"/>
</dbReference>
<dbReference type="Ensembl" id="ENSFHET00000004410.1">
    <property type="protein sequence ID" value="ENSFHEP00000007087.1"/>
    <property type="gene ID" value="ENSFHEG00000008190.1"/>
</dbReference>
<reference evidence="7" key="2">
    <citation type="submission" date="2025-09" db="UniProtKB">
        <authorList>
            <consortium name="Ensembl"/>
        </authorList>
    </citation>
    <scope>IDENTIFICATION</scope>
</reference>